<dbReference type="GO" id="GO:0016757">
    <property type="term" value="F:glycosyltransferase activity"/>
    <property type="evidence" value="ECO:0007669"/>
    <property type="project" value="UniProtKB-KW"/>
</dbReference>
<feature type="transmembrane region" description="Helical" evidence="2">
    <location>
        <begin position="1351"/>
        <end position="1371"/>
    </location>
</feature>
<feature type="transmembrane region" description="Helical" evidence="2">
    <location>
        <begin position="1287"/>
        <end position="1315"/>
    </location>
</feature>
<evidence type="ECO:0000259" key="4">
    <source>
        <dbReference type="Pfam" id="PF24607"/>
    </source>
</evidence>
<feature type="transmembrane region" description="Helical" evidence="2">
    <location>
        <begin position="200"/>
        <end position="224"/>
    </location>
</feature>
<feature type="region of interest" description="Disordered" evidence="1">
    <location>
        <begin position="1375"/>
        <end position="1400"/>
    </location>
</feature>
<feature type="transmembrane region" description="Helical" evidence="2">
    <location>
        <begin position="1321"/>
        <end position="1339"/>
    </location>
</feature>
<keyword evidence="2" id="KW-0472">Membrane</keyword>
<comment type="caution">
    <text evidence="5">The sequence shown here is derived from an EMBL/GenBank/DDBJ whole genome shotgun (WGS) entry which is preliminary data.</text>
</comment>
<dbReference type="EMBL" id="JAUSZV010000005">
    <property type="protein sequence ID" value="MDQ0910826.1"/>
    <property type="molecule type" value="Genomic_DNA"/>
</dbReference>
<dbReference type="Pfam" id="PF11847">
    <property type="entry name" value="GT-C_AftD"/>
    <property type="match status" value="1"/>
</dbReference>
<feature type="transmembrane region" description="Helical" evidence="2">
    <location>
        <begin position="118"/>
        <end position="135"/>
    </location>
</feature>
<feature type="domain" description="Arabinofuranosyltransferase D third carbohydrate binding module" evidence="4">
    <location>
        <begin position="943"/>
        <end position="1069"/>
    </location>
</feature>
<organism evidence="5 6">
    <name type="scientific">Streptomyces canus</name>
    <dbReference type="NCBI Taxonomy" id="58343"/>
    <lineage>
        <taxon>Bacteria</taxon>
        <taxon>Bacillati</taxon>
        <taxon>Actinomycetota</taxon>
        <taxon>Actinomycetes</taxon>
        <taxon>Kitasatosporales</taxon>
        <taxon>Streptomycetaceae</taxon>
        <taxon>Streptomyces</taxon>
        <taxon>Streptomyces aurantiacus group</taxon>
    </lineage>
</organism>
<feature type="transmembrane region" description="Helical" evidence="2">
    <location>
        <begin position="147"/>
        <end position="180"/>
    </location>
</feature>
<feature type="transmembrane region" description="Helical" evidence="2">
    <location>
        <begin position="303"/>
        <end position="326"/>
    </location>
</feature>
<protein>
    <submittedName>
        <fullName evidence="5">Arabinofuranan 3-O-arabinosyltransferase</fullName>
        <ecNumber evidence="5">2.4.2.-</ecNumber>
    </submittedName>
</protein>
<keyword evidence="2" id="KW-1133">Transmembrane helix</keyword>
<evidence type="ECO:0000256" key="1">
    <source>
        <dbReference type="SAM" id="MobiDB-lite"/>
    </source>
</evidence>
<evidence type="ECO:0000259" key="3">
    <source>
        <dbReference type="Pfam" id="PF11847"/>
    </source>
</evidence>
<evidence type="ECO:0000313" key="6">
    <source>
        <dbReference type="Proteomes" id="UP001234216"/>
    </source>
</evidence>
<accession>A0AAW8FNX9</accession>
<feature type="transmembrane region" description="Helical" evidence="2">
    <location>
        <begin position="383"/>
        <end position="403"/>
    </location>
</feature>
<dbReference type="EC" id="2.4.2.-" evidence="5"/>
<feature type="domain" description="Alpha-(1-&gt;3)-arabinofuranosyltransferase N-terminal GT-C" evidence="3">
    <location>
        <begin position="42"/>
        <end position="699"/>
    </location>
</feature>
<feature type="transmembrane region" description="Helical" evidence="2">
    <location>
        <begin position="236"/>
        <end position="260"/>
    </location>
</feature>
<sequence>MSTMTTSTVQAPPPAAVPTTASMSGPPEGPRSRRWLLGFWAVVFVLFLVVHPGRQTFDTKLGVTTDPGRFLADLGQLWHDQGSFGGIQDQYVGYLWPMLPFYWLGHALQLPVWLVERLWLSVVVSVAFWGALRLAERLRVGNGASRLLAAVAYALWPTFTIVIGSTSAAALPGAFLPWVLLPLTNERHSARIAALRSALIIPFMGGVNAASTLACLLPVGLYLLSRPPGPRQRKLIAWWVPGVILATAWWVIPLLLLGLYGENFLPYVESARTTTETMSATEALRGAGNWVAYLHLGEAWLPAGWTVASSVIVILCSALAAGLGLAGLARRDMPERRWLVLTALTAVLVLLAGYGGAFGAPFHGLVQDWLNGGLAPFRNIYKFQPGLALALVLGLAHLVGTAAEPRGAREMRGRRYAPLIAAVLVLPGLMWPYLNGTILNPGSFQQLPKYWQSTADWLEKYSPDSRALVVPATAHGIYTWGSPIDQPLDVLAESRWAQRDYVPFGTPGNRRATDAVEQALLTGGEIPGLADYLSRAGVYYVVVRNDLDPDQIGTVSSSVVKRALEQSGYERVTGLGPLMTGGKIANDTPLQIEGLYPRQRAVEIFRPASEDVPRPGQAGLLPVADTVQVSGGPESLLPLATELRGRATVLTGDNHPGLGTPPVQIVGDGLRRADTRFGLVNANTSYTYTADERNASGAAQDAGEKPHQILPTKGLSHQTVAELRGARTVTASSYGNWLFHLPQFDPVNAFDGNPDTAWAEGVAGSPDGQWLRIGFADPAYDMPSSFKVTPLPQESVRSAATKVRVETENGSRTSFLRADGSTQSIKSPPGTTGWMKLTIVDSVARRTGLAGAGFSEIDLPDVQVTRLLRLPADADSSDAPAEIVSLHRVPDPAGISPTGTEAGLHRRFDTAASGTYSVKASAVPVSGDELDRLLYEVAPDQRNRITATADSTATLGTGLSARNLTDGDLTTAWIAGDRPTVHLSWNGKQPIGEVVLAPAGGLSARPTEVDITSPDGATVAGVDENGAVRFPAITTDRLDITITKTAPLTLHNPVADEDLQLPVGLTEAYIPALDQYRTPQPKATRTFSLPCGKGPVLAVDGKLYQTGVSGRIRDLTERRELTVTLCQSGRPDAELSLASGEHVVEGGDAGPLALTGITLTRGTVAEPTSLTRELRIQDWLGDKREVTVGSGAASYLTTYENYNDGWKATLNGKSLSPLRLDGWQQGWRIPAGAGGTVKLSYEPATTYDGALIGSGVALAVLVGLVLWRRRSPNPDEPQQVPPAPGVWLGVVALTVVGVVIAGWFALLVPALALLASRRHALLVPIAFVALAGAGIAAAVGAGEPVGASDGAFGHVAQLLALIGLFAALVSVGERETPPESEAPTQQLPPVEVSKGRTEPT</sequence>
<proteinExistence type="predicted"/>
<keyword evidence="5" id="KW-0328">Glycosyltransferase</keyword>
<evidence type="ECO:0000313" key="5">
    <source>
        <dbReference type="EMBL" id="MDQ0910826.1"/>
    </source>
</evidence>
<name>A0AAW8FNX9_9ACTN</name>
<dbReference type="InterPro" id="IPR008979">
    <property type="entry name" value="Galactose-bd-like_sf"/>
</dbReference>
<feature type="region of interest" description="Disordered" evidence="1">
    <location>
        <begin position="1"/>
        <end position="27"/>
    </location>
</feature>
<dbReference type="Proteomes" id="UP001234216">
    <property type="component" value="Unassembled WGS sequence"/>
</dbReference>
<reference evidence="5" key="1">
    <citation type="submission" date="2023-07" db="EMBL/GenBank/DDBJ databases">
        <title>Comparative genomics of wheat-associated soil bacteria to identify genetic determinants of phenazine resistance.</title>
        <authorList>
            <person name="Mouncey N."/>
        </authorList>
    </citation>
    <scope>NUCLEOTIDE SEQUENCE</scope>
    <source>
        <strain evidence="5">V4I22</strain>
    </source>
</reference>
<feature type="transmembrane region" description="Helical" evidence="2">
    <location>
        <begin position="338"/>
        <end position="363"/>
    </location>
</feature>
<dbReference type="SUPFAM" id="SSF49785">
    <property type="entry name" value="Galactose-binding domain-like"/>
    <property type="match status" value="1"/>
</dbReference>
<keyword evidence="2" id="KW-0812">Transmembrane</keyword>
<dbReference type="InterPro" id="IPR056997">
    <property type="entry name" value="CBM_AftD"/>
</dbReference>
<gene>
    <name evidence="5" type="ORF">QFZ22_006811</name>
</gene>
<feature type="transmembrane region" description="Helical" evidence="2">
    <location>
        <begin position="415"/>
        <end position="434"/>
    </location>
</feature>
<feature type="transmembrane region" description="Helical" evidence="2">
    <location>
        <begin position="35"/>
        <end position="53"/>
    </location>
</feature>
<feature type="compositionally biased region" description="Low complexity" evidence="1">
    <location>
        <begin position="1"/>
        <end position="10"/>
    </location>
</feature>
<dbReference type="Pfam" id="PF24607">
    <property type="entry name" value="CBM_AftD"/>
    <property type="match status" value="1"/>
</dbReference>
<dbReference type="Gene3D" id="2.60.120.260">
    <property type="entry name" value="Galactose-binding domain-like"/>
    <property type="match status" value="2"/>
</dbReference>
<keyword evidence="5" id="KW-0808">Transferase</keyword>
<evidence type="ECO:0000256" key="2">
    <source>
        <dbReference type="SAM" id="Phobius"/>
    </source>
</evidence>
<dbReference type="InterPro" id="IPR021798">
    <property type="entry name" value="AftD_N"/>
</dbReference>